<evidence type="ECO:0000256" key="3">
    <source>
        <dbReference type="PROSITE-ProRule" id="PRU00023"/>
    </source>
</evidence>
<dbReference type="InterPro" id="IPR036770">
    <property type="entry name" value="Ankyrin_rpt-contain_sf"/>
</dbReference>
<keyword evidence="1" id="KW-0677">Repeat</keyword>
<dbReference type="AlphaFoldDB" id="A0A6A6F7X2"/>
<organism evidence="4 5">
    <name type="scientific">Cercospora zeae-maydis SCOH1-5</name>
    <dbReference type="NCBI Taxonomy" id="717836"/>
    <lineage>
        <taxon>Eukaryota</taxon>
        <taxon>Fungi</taxon>
        <taxon>Dikarya</taxon>
        <taxon>Ascomycota</taxon>
        <taxon>Pezizomycotina</taxon>
        <taxon>Dothideomycetes</taxon>
        <taxon>Dothideomycetidae</taxon>
        <taxon>Mycosphaerellales</taxon>
        <taxon>Mycosphaerellaceae</taxon>
        <taxon>Cercospora</taxon>
    </lineage>
</organism>
<sequence length="337" mass="37051">MLPVLRKTTPRDIRRSDKEADLQLDIAALMTTPADMDPLSDFDFDSACDIPGLFDYKELPPEHIKSLADLEQAATNNDLPAVEQSFDSLRRSHASARLLAKPGGALQIAVDKQHEDIVRYFLSQGAQVLSCHVKSAVLSHSKPMIQLLLDHGWPINAELGWSDPPLLAYATDNLDLTTWLLSLGADPNASCGLNKTPLSAAVQYSSLKVIELLFAHGGSVREGQLLHYAIWRERADRVAVTEYLLQQGAPVNAIMYHEHQESFIQREPFGIGTPLHDAAAVGDIEVIELLLDWGADVLARDTRGRLPHERARAKGHTVAAGRLLPSLSQNGEFVVEI</sequence>
<dbReference type="Proteomes" id="UP000799539">
    <property type="component" value="Unassembled WGS sequence"/>
</dbReference>
<dbReference type="PROSITE" id="PS50297">
    <property type="entry name" value="ANK_REP_REGION"/>
    <property type="match status" value="1"/>
</dbReference>
<dbReference type="Gene3D" id="1.25.40.20">
    <property type="entry name" value="Ankyrin repeat-containing domain"/>
    <property type="match status" value="2"/>
</dbReference>
<dbReference type="InterPro" id="IPR002110">
    <property type="entry name" value="Ankyrin_rpt"/>
</dbReference>
<evidence type="ECO:0000313" key="5">
    <source>
        <dbReference type="Proteomes" id="UP000799539"/>
    </source>
</evidence>
<dbReference type="InterPro" id="IPR050745">
    <property type="entry name" value="Multifunctional_regulatory"/>
</dbReference>
<reference evidence="4" key="1">
    <citation type="journal article" date="2020" name="Stud. Mycol.">
        <title>101 Dothideomycetes genomes: a test case for predicting lifestyles and emergence of pathogens.</title>
        <authorList>
            <person name="Haridas S."/>
            <person name="Albert R."/>
            <person name="Binder M."/>
            <person name="Bloem J."/>
            <person name="Labutti K."/>
            <person name="Salamov A."/>
            <person name="Andreopoulos B."/>
            <person name="Baker S."/>
            <person name="Barry K."/>
            <person name="Bills G."/>
            <person name="Bluhm B."/>
            <person name="Cannon C."/>
            <person name="Castanera R."/>
            <person name="Culley D."/>
            <person name="Daum C."/>
            <person name="Ezra D."/>
            <person name="Gonzalez J."/>
            <person name="Henrissat B."/>
            <person name="Kuo A."/>
            <person name="Liang C."/>
            <person name="Lipzen A."/>
            <person name="Lutzoni F."/>
            <person name="Magnuson J."/>
            <person name="Mondo S."/>
            <person name="Nolan M."/>
            <person name="Ohm R."/>
            <person name="Pangilinan J."/>
            <person name="Park H.-J."/>
            <person name="Ramirez L."/>
            <person name="Alfaro M."/>
            <person name="Sun H."/>
            <person name="Tritt A."/>
            <person name="Yoshinaga Y."/>
            <person name="Zwiers L.-H."/>
            <person name="Turgeon B."/>
            <person name="Goodwin S."/>
            <person name="Spatafora J."/>
            <person name="Crous P."/>
            <person name="Grigoriev I."/>
        </authorList>
    </citation>
    <scope>NUCLEOTIDE SEQUENCE</scope>
    <source>
        <strain evidence="4">SCOH1-5</strain>
    </source>
</reference>
<keyword evidence="5" id="KW-1185">Reference proteome</keyword>
<dbReference type="Pfam" id="PF00023">
    <property type="entry name" value="Ank"/>
    <property type="match status" value="1"/>
</dbReference>
<dbReference type="PROSITE" id="PS50088">
    <property type="entry name" value="ANK_REPEAT"/>
    <property type="match status" value="1"/>
</dbReference>
<dbReference type="PANTHER" id="PTHR24189">
    <property type="entry name" value="MYOTROPHIN"/>
    <property type="match status" value="1"/>
</dbReference>
<evidence type="ECO:0000313" key="4">
    <source>
        <dbReference type="EMBL" id="KAF2209723.1"/>
    </source>
</evidence>
<name>A0A6A6F7X2_9PEZI</name>
<proteinExistence type="predicted"/>
<evidence type="ECO:0000256" key="1">
    <source>
        <dbReference type="ARBA" id="ARBA00022737"/>
    </source>
</evidence>
<evidence type="ECO:0000256" key="2">
    <source>
        <dbReference type="ARBA" id="ARBA00023043"/>
    </source>
</evidence>
<dbReference type="SUPFAM" id="SSF48403">
    <property type="entry name" value="Ankyrin repeat"/>
    <property type="match status" value="1"/>
</dbReference>
<dbReference type="PANTHER" id="PTHR24189:SF50">
    <property type="entry name" value="ANKYRIN REPEAT AND SOCS BOX PROTEIN 2"/>
    <property type="match status" value="1"/>
</dbReference>
<feature type="repeat" description="ANK" evidence="3">
    <location>
        <begin position="273"/>
        <end position="302"/>
    </location>
</feature>
<dbReference type="EMBL" id="ML992685">
    <property type="protein sequence ID" value="KAF2209723.1"/>
    <property type="molecule type" value="Genomic_DNA"/>
</dbReference>
<dbReference type="Pfam" id="PF12796">
    <property type="entry name" value="Ank_2"/>
    <property type="match status" value="1"/>
</dbReference>
<dbReference type="SMART" id="SM00248">
    <property type="entry name" value="ANK"/>
    <property type="match status" value="5"/>
</dbReference>
<keyword evidence="2 3" id="KW-0040">ANK repeat</keyword>
<gene>
    <name evidence="4" type="ORF">CERZMDRAFT_100130</name>
</gene>
<dbReference type="OrthoDB" id="3650438at2759"/>
<protein>
    <submittedName>
        <fullName evidence="4">Uncharacterized protein</fullName>
    </submittedName>
</protein>
<accession>A0A6A6F7X2</accession>